<dbReference type="EMBL" id="CP006272">
    <property type="protein sequence ID" value="AGZ41824.1"/>
    <property type="molecule type" value="Genomic_DNA"/>
</dbReference>
<dbReference type="Proteomes" id="UP000017746">
    <property type="component" value="Chromosome"/>
</dbReference>
<protein>
    <submittedName>
        <fullName evidence="2">Phosphoesterase, PA-phosphatase-like protein</fullName>
    </submittedName>
</protein>
<keyword evidence="1" id="KW-0732">Signal</keyword>
<dbReference type="KEGG" id="afs:AFR_17730"/>
<dbReference type="PATRIC" id="fig|1246995.3.peg.3595"/>
<evidence type="ECO:0000256" key="1">
    <source>
        <dbReference type="SAM" id="SignalP"/>
    </source>
</evidence>
<dbReference type="AlphaFoldDB" id="U5VY55"/>
<dbReference type="SUPFAM" id="SSF48317">
    <property type="entry name" value="Acid phosphatase/Vanadium-dependent haloperoxidase"/>
    <property type="match status" value="1"/>
</dbReference>
<dbReference type="OrthoDB" id="103227at2"/>
<gene>
    <name evidence="2" type="ORF">AFR_17730</name>
</gene>
<dbReference type="InterPro" id="IPR036938">
    <property type="entry name" value="PAP2/HPO_sf"/>
</dbReference>
<sequence>MALRVRTPGKSWKSRSLAVTATFALFTPVALPATAAQARPATAPNAVVTWNTHAQTAIFEVARQPPYVTGRSFAMVQGAVYDAVNTIAGTPYEPYLVAPRTRHGDSADAAVATAAYRVLLSLFPGQAESLRTQYDASLAVIRDGRSKSGGITVGEETAAAMIAARTGDGAFGDATWNAGTAPGQWRPTPPAFAQDGAWVGDLKPFVIRRASDYRTSGPPALTSKAYARELNEIKALGSATSTVRTPDQTEAAIWWHDRRLGEWEIKRQLATTHRLSPLQTARMFAMADIANADSLTACFAEKKLWNFWRPVTAVPLADTDGNPATTADPAWTPLLATPPFPDYTSGHTCSTAAIMAALRAFFGRDDVPFSAYSADSGTTRSFASFSQAMAEVVEARIWGGVHYRSADVQGQKLGEQVARYVLGHEFGRR</sequence>
<dbReference type="InterPro" id="IPR052559">
    <property type="entry name" value="V-haloperoxidase"/>
</dbReference>
<organism evidence="2 3">
    <name type="scientific">Actinoplanes friuliensis DSM 7358</name>
    <dbReference type="NCBI Taxonomy" id="1246995"/>
    <lineage>
        <taxon>Bacteria</taxon>
        <taxon>Bacillati</taxon>
        <taxon>Actinomycetota</taxon>
        <taxon>Actinomycetes</taxon>
        <taxon>Micromonosporales</taxon>
        <taxon>Micromonosporaceae</taxon>
        <taxon>Actinoplanes</taxon>
    </lineage>
</organism>
<proteinExistence type="predicted"/>
<evidence type="ECO:0000313" key="3">
    <source>
        <dbReference type="Proteomes" id="UP000017746"/>
    </source>
</evidence>
<dbReference type="CDD" id="cd03398">
    <property type="entry name" value="PAP2_haloperoxidase"/>
    <property type="match status" value="1"/>
</dbReference>
<dbReference type="PANTHER" id="PTHR34599">
    <property type="entry name" value="PEROXIDASE-RELATED"/>
    <property type="match status" value="1"/>
</dbReference>
<dbReference type="HOGENOM" id="CLU_020920_2_1_11"/>
<feature type="chain" id="PRO_5004665865" evidence="1">
    <location>
        <begin position="36"/>
        <end position="429"/>
    </location>
</feature>
<reference evidence="2 3" key="1">
    <citation type="journal article" date="2014" name="J. Biotechnol.">
        <title>Complete genome sequence of the actinobacterium Actinoplanes friuliensis HAG 010964, producer of the lipopeptide antibiotic friulimycin.</title>
        <authorList>
            <person name="Ruckert C."/>
            <person name="Szczepanowski R."/>
            <person name="Albersmeier A."/>
            <person name="Goesmann A."/>
            <person name="Fischer N."/>
            <person name="Steinkamper A."/>
            <person name="Puhler A."/>
            <person name="Biener R."/>
            <person name="Schwartz D."/>
            <person name="Kalinowski J."/>
        </authorList>
    </citation>
    <scope>NUCLEOTIDE SEQUENCE [LARGE SCALE GENOMIC DNA]</scope>
    <source>
        <strain evidence="2 3">DSM 7358</strain>
    </source>
</reference>
<accession>U5VY55</accession>
<keyword evidence="3" id="KW-1185">Reference proteome</keyword>
<feature type="signal peptide" evidence="1">
    <location>
        <begin position="1"/>
        <end position="35"/>
    </location>
</feature>
<dbReference type="RefSeq" id="WP_023362121.1">
    <property type="nucleotide sequence ID" value="NC_022657.1"/>
</dbReference>
<name>U5VY55_9ACTN</name>
<dbReference type="STRING" id="1246995.AFR_17730"/>
<dbReference type="PANTHER" id="PTHR34599:SF1">
    <property type="entry name" value="PHOSPHATIDIC ACID PHOSPHATASE TYPE 2_HALOPEROXIDASE DOMAIN-CONTAINING PROTEIN"/>
    <property type="match status" value="1"/>
</dbReference>
<evidence type="ECO:0000313" key="2">
    <source>
        <dbReference type="EMBL" id="AGZ41824.1"/>
    </source>
</evidence>
<dbReference type="Gene3D" id="1.10.606.20">
    <property type="match status" value="1"/>
</dbReference>
<dbReference type="eggNOG" id="COG0671">
    <property type="taxonomic scope" value="Bacteria"/>
</dbReference>